<reference evidence="5 8" key="6">
    <citation type="submission" date="2018-11" db="EMBL/GenBank/DDBJ databases">
        <title>Genomic profiling of Staphylococcus species from a Poultry farm system in KwaZulu-Natal, South Africa.</title>
        <authorList>
            <person name="Amoako D.G."/>
            <person name="Somboro A.M."/>
            <person name="Abia A.L.K."/>
            <person name="Bester L.A."/>
            <person name="Essack S.Y."/>
        </authorList>
    </citation>
    <scope>NUCLEOTIDE SEQUENCE [LARGE SCALE GENOMIC DNA]</scope>
    <source>
        <strain evidence="5 8">SA12</strain>
    </source>
</reference>
<evidence type="ECO:0000313" key="9">
    <source>
        <dbReference type="Proteomes" id="UP000451682"/>
    </source>
</evidence>
<reference evidence="4" key="3">
    <citation type="journal article" date="2016" name="J. Infect. Dis.">
        <title>Comparative Genomics of Community-Associated Methicillin-Resistant Staphylococcus aureus Shows the Emergence of Clone ST8-USA300 in Geneva, Switzerland.</title>
        <authorList>
            <person name="Von Dach E."/>
            <person name="Diene S.M."/>
            <person name="Fankhauser C."/>
            <person name="Schrenzel J."/>
            <person name="Harbarth S."/>
            <person name="Francois P."/>
        </authorList>
    </citation>
    <scope>NUCLEOTIDE SEQUENCE</scope>
    <source>
        <strain evidence="4">MRSA_S26</strain>
    </source>
</reference>
<gene>
    <name evidence="4" type="ORF">ACR79_08800</name>
    <name evidence="1" type="ORF">CNH36_13885</name>
    <name evidence="6" type="ORF">DQU50_12470</name>
    <name evidence="5" type="ORF">EIH03_10735</name>
    <name evidence="3" type="ORF">EP54_03350</name>
    <name evidence="2" type="ORF">EQ90_13150</name>
</gene>
<evidence type="ECO:0000313" key="2">
    <source>
        <dbReference type="EMBL" id="KMR35365.1"/>
    </source>
</evidence>
<dbReference type="EMBL" id="LALQ01000011">
    <property type="protein sequence ID" value="KMR57990.1"/>
    <property type="molecule type" value="Genomic_DNA"/>
</dbReference>
<organism evidence="2">
    <name type="scientific">Staphylococcus aureus</name>
    <dbReference type="NCBI Taxonomy" id="1280"/>
    <lineage>
        <taxon>Bacteria</taxon>
        <taxon>Bacillati</taxon>
        <taxon>Bacillota</taxon>
        <taxon>Bacilli</taxon>
        <taxon>Bacillales</taxon>
        <taxon>Staphylococcaceae</taxon>
        <taxon>Staphylococcus</taxon>
    </lineage>
</organism>
<reference evidence="2" key="1">
    <citation type="journal article" date="2015" name="J. Infect. Dis.">
        <title>Parallel Epidemics of Community-Associated Methicillin-Resistant Staphylococcus aureus USA300 Infection in North and South America.</title>
        <authorList>
            <person name="Planet P.J."/>
            <person name="Diaz L."/>
            <person name="Kolokotronis S.O."/>
            <person name="Narechania A."/>
            <person name="Reyes J."/>
            <person name="Xing G."/>
            <person name="Rincon S."/>
            <person name="Smith H."/>
            <person name="Panesso D."/>
            <person name="Ryan C."/>
            <person name="Smith D.P."/>
            <person name="Guzman M."/>
            <person name="Zurita J."/>
            <person name="Sebra R."/>
            <person name="Deikus G."/>
            <person name="Nolan R.L."/>
            <person name="Tenover F.C."/>
            <person name="Weinstock G.M."/>
            <person name="Robinson D.A."/>
            <person name="Arias C.A."/>
        </authorList>
    </citation>
    <scope>NUCLEOTIDE SEQUENCE</scope>
    <source>
        <strain evidence="2">CA15</strain>
        <strain evidence="3">M121</strain>
    </source>
</reference>
<dbReference type="EMBL" id="QNXF01000003">
    <property type="protein sequence ID" value="TXL40282.1"/>
    <property type="molecule type" value="Genomic_DNA"/>
</dbReference>
<evidence type="ECO:0000313" key="3">
    <source>
        <dbReference type="EMBL" id="KMR57990.1"/>
    </source>
</evidence>
<dbReference type="EMBL" id="RQTF01000199">
    <property type="protein sequence ID" value="RZI06392.1"/>
    <property type="molecule type" value="Genomic_DNA"/>
</dbReference>
<accession>A0A133PV45</accession>
<sequence length="73" mass="8535">MINIILVNIKIFFFDIYHQLLKCGGILYSLHIYDTTKHTLTKKIYNFNLGQGKAAKSVYIRSTKYCGYKVVNR</sequence>
<evidence type="ECO:0000313" key="5">
    <source>
        <dbReference type="EMBL" id="RZI06392.1"/>
    </source>
</evidence>
<evidence type="ECO:0000313" key="7">
    <source>
        <dbReference type="Proteomes" id="UP000217245"/>
    </source>
</evidence>
<dbReference type="EMBL" id="LFVP01000004">
    <property type="protein sequence ID" value="KSA80289.1"/>
    <property type="molecule type" value="Genomic_DNA"/>
</dbReference>
<dbReference type="Proteomes" id="UP000294017">
    <property type="component" value="Unassembled WGS sequence"/>
</dbReference>
<reference evidence="4" key="2">
    <citation type="submission" date="2015-06" db="EMBL/GenBank/DDBJ databases">
        <authorList>
            <person name="Diene S.M."/>
            <person name="Von Dach E."/>
            <person name="Fankhauser C."/>
            <person name="Schrenzel J."/>
            <person name="Harbarth S."/>
            <person name="Francois P."/>
        </authorList>
    </citation>
    <scope>NUCLEOTIDE SEQUENCE</scope>
    <source>
        <strain evidence="4">MRSA_S26</strain>
    </source>
</reference>
<reference evidence="6 9" key="5">
    <citation type="submission" date="2018-06" db="EMBL/GenBank/DDBJ databases">
        <title>Whole genome sequencing to identify and define MRSA outbreaks.</title>
        <authorList>
            <person name="Sullivan M.J."/>
            <person name="Altman D.R."/>
            <person name="Chacko K."/>
            <person name="Ciferri B."/>
            <person name="Webster E."/>
            <person name="Deikus G."/>
            <person name="Lewis M."/>
            <person name="Khan Z."/>
            <person name="Beckford C."/>
            <person name="Rendo A."/>
            <person name="Samaroo F."/>
            <person name="Sebra R."/>
            <person name="Karam-Howlin R."/>
            <person name="Southwick K."/>
            <person name="Adams E."/>
            <person name="Ying L."/>
            <person name="Kornblum J."/>
            <person name="Factor S."/>
            <person name="Danesh Yazdi M."/>
            <person name="Dingle T."/>
            <person name="Hamula C."/>
            <person name="Bashir A."/>
            <person name="Schadt E."/>
            <person name="Kasarskis A."/>
            <person name="Patel G."/>
            <person name="Wallach F."/>
            <person name="Gibbs K."/>
            <person name="Van Bakel H."/>
        </authorList>
    </citation>
    <scope>NUCLEOTIDE SEQUENCE [LARGE SCALE GENOMIC DNA]</scope>
    <source>
        <strain evidence="6">Pt013</strain>
        <strain evidence="9">pt013</strain>
    </source>
</reference>
<dbReference type="EMBL" id="CP023391">
    <property type="protein sequence ID" value="ATC72663.1"/>
    <property type="molecule type" value="Genomic_DNA"/>
</dbReference>
<evidence type="ECO:0000313" key="8">
    <source>
        <dbReference type="Proteomes" id="UP000294017"/>
    </source>
</evidence>
<name>A0A133PV45_STAAU</name>
<accession>A0A1E8X828</accession>
<reference evidence="1 7" key="4">
    <citation type="submission" date="2017-09" db="EMBL/GenBank/DDBJ databases">
        <title>A single nucleotide polymorphism in the Staphylococcus aureus virulence regulator SaeR abolishes pathogenesis.</title>
        <authorList>
            <person name="Copin R.J."/>
            <person name="Sause W."/>
            <person name="Shopsin B."/>
            <person name="Torres V.J."/>
        </authorList>
    </citation>
    <scope>NUCLEOTIDE SEQUENCE [LARGE SCALE GENOMIC DNA]</scope>
    <source>
        <strain evidence="7">Newman</strain>
        <strain evidence="1">Newman_D2C</strain>
    </source>
</reference>
<evidence type="ECO:0000313" key="1">
    <source>
        <dbReference type="EMBL" id="ATC72663.1"/>
    </source>
</evidence>
<protein>
    <submittedName>
        <fullName evidence="2">Uncharacterized protein</fullName>
    </submittedName>
</protein>
<evidence type="ECO:0000313" key="6">
    <source>
        <dbReference type="EMBL" id="TXL40282.1"/>
    </source>
</evidence>
<dbReference type="EMBL" id="LALJ01000043">
    <property type="protein sequence ID" value="KMR35365.1"/>
    <property type="molecule type" value="Genomic_DNA"/>
</dbReference>
<dbReference type="Proteomes" id="UP000217245">
    <property type="component" value="Chromosome"/>
</dbReference>
<evidence type="ECO:0000313" key="4">
    <source>
        <dbReference type="EMBL" id="KSA80289.1"/>
    </source>
</evidence>
<dbReference type="Proteomes" id="UP000052129">
    <property type="component" value="Unassembled WGS sequence"/>
</dbReference>
<proteinExistence type="predicted"/>
<dbReference type="Proteomes" id="UP000451682">
    <property type="component" value="Unassembled WGS sequence"/>
</dbReference>
<dbReference type="AlphaFoldDB" id="A0A133PV45"/>